<evidence type="ECO:0000313" key="1">
    <source>
        <dbReference type="EMBL" id="VDM74675.1"/>
    </source>
</evidence>
<protein>
    <recommendedName>
        <fullName evidence="3">Peptidase A2 domain-containing protein</fullName>
    </recommendedName>
</protein>
<reference evidence="1 2" key="1">
    <citation type="submission" date="2018-11" db="EMBL/GenBank/DDBJ databases">
        <authorList>
            <consortium name="Pathogen Informatics"/>
        </authorList>
    </citation>
    <scope>NUCLEOTIDE SEQUENCE [LARGE SCALE GENOMIC DNA]</scope>
</reference>
<sequence>MREACLRIIFRLYSDAEDTPMTIEDLANECENFTALKMDNTDMEGTHDIHAAWKKKLDTGADITLLSRRAQKRIGTYPGTLHHTCENRRRNSNGDRWPAYKELKNKYHYGKVTREEEF</sequence>
<dbReference type="Proteomes" id="UP000270094">
    <property type="component" value="Unassembled WGS sequence"/>
</dbReference>
<accession>A0A3P7KWC0</accession>
<gene>
    <name evidence="1" type="ORF">SVUK_LOCUS9673</name>
</gene>
<dbReference type="EMBL" id="UYYB01094577">
    <property type="protein sequence ID" value="VDM74675.1"/>
    <property type="molecule type" value="Genomic_DNA"/>
</dbReference>
<dbReference type="AlphaFoldDB" id="A0A3P7KWC0"/>
<evidence type="ECO:0000313" key="2">
    <source>
        <dbReference type="Proteomes" id="UP000270094"/>
    </source>
</evidence>
<name>A0A3P7KWC0_STRVU</name>
<evidence type="ECO:0008006" key="3">
    <source>
        <dbReference type="Google" id="ProtNLM"/>
    </source>
</evidence>
<organism evidence="1 2">
    <name type="scientific">Strongylus vulgaris</name>
    <name type="common">Blood worm</name>
    <dbReference type="NCBI Taxonomy" id="40348"/>
    <lineage>
        <taxon>Eukaryota</taxon>
        <taxon>Metazoa</taxon>
        <taxon>Ecdysozoa</taxon>
        <taxon>Nematoda</taxon>
        <taxon>Chromadorea</taxon>
        <taxon>Rhabditida</taxon>
        <taxon>Rhabditina</taxon>
        <taxon>Rhabditomorpha</taxon>
        <taxon>Strongyloidea</taxon>
        <taxon>Strongylidae</taxon>
        <taxon>Strongylus</taxon>
    </lineage>
</organism>
<proteinExistence type="predicted"/>
<keyword evidence="2" id="KW-1185">Reference proteome</keyword>